<dbReference type="AlphaFoldDB" id="A0A151P4A1"/>
<name>A0A151P4A1_ALLMI</name>
<reference evidence="2 3" key="1">
    <citation type="journal article" date="2012" name="Genome Biol.">
        <title>Sequencing three crocodilian genomes to illuminate the evolution of archosaurs and amniotes.</title>
        <authorList>
            <person name="St John J.A."/>
            <person name="Braun E.L."/>
            <person name="Isberg S.R."/>
            <person name="Miles L.G."/>
            <person name="Chong A.Y."/>
            <person name="Gongora J."/>
            <person name="Dalzell P."/>
            <person name="Moran C."/>
            <person name="Bed'hom B."/>
            <person name="Abzhanov A."/>
            <person name="Burgess S.C."/>
            <person name="Cooksey A.M."/>
            <person name="Castoe T.A."/>
            <person name="Crawford N.G."/>
            <person name="Densmore L.D."/>
            <person name="Drew J.C."/>
            <person name="Edwards S.V."/>
            <person name="Faircloth B.C."/>
            <person name="Fujita M.K."/>
            <person name="Greenwold M.J."/>
            <person name="Hoffmann F.G."/>
            <person name="Howard J.M."/>
            <person name="Iguchi T."/>
            <person name="Janes D.E."/>
            <person name="Khan S.Y."/>
            <person name="Kohno S."/>
            <person name="de Koning A.J."/>
            <person name="Lance S.L."/>
            <person name="McCarthy F.M."/>
            <person name="McCormack J.E."/>
            <person name="Merchant M.E."/>
            <person name="Peterson D.G."/>
            <person name="Pollock D.D."/>
            <person name="Pourmand N."/>
            <person name="Raney B.J."/>
            <person name="Roessler K.A."/>
            <person name="Sanford J.R."/>
            <person name="Sawyer R.H."/>
            <person name="Schmidt C.J."/>
            <person name="Triplett E.W."/>
            <person name="Tuberville T.D."/>
            <person name="Venegas-Anaya M."/>
            <person name="Howard J.T."/>
            <person name="Jarvis E.D."/>
            <person name="Guillette L.J.Jr."/>
            <person name="Glenn T.C."/>
            <person name="Green R.E."/>
            <person name="Ray D.A."/>
        </authorList>
    </citation>
    <scope>NUCLEOTIDE SEQUENCE [LARGE SCALE GENOMIC DNA]</scope>
    <source>
        <strain evidence="2">KSC_2009_1</strain>
    </source>
</reference>
<dbReference type="Proteomes" id="UP000050525">
    <property type="component" value="Unassembled WGS sequence"/>
</dbReference>
<keyword evidence="3" id="KW-1185">Reference proteome</keyword>
<evidence type="ECO:0000256" key="1">
    <source>
        <dbReference type="SAM" id="MobiDB-lite"/>
    </source>
</evidence>
<protein>
    <submittedName>
        <fullName evidence="2">Uncharacterized protein</fullName>
    </submittedName>
</protein>
<evidence type="ECO:0000313" key="3">
    <source>
        <dbReference type="Proteomes" id="UP000050525"/>
    </source>
</evidence>
<feature type="compositionally biased region" description="Basic and acidic residues" evidence="1">
    <location>
        <begin position="87"/>
        <end position="101"/>
    </location>
</feature>
<proteinExistence type="predicted"/>
<comment type="caution">
    <text evidence="2">The sequence shown here is derived from an EMBL/GenBank/DDBJ whole genome shotgun (WGS) entry which is preliminary data.</text>
</comment>
<gene>
    <name evidence="2" type="ORF">Y1Q_0012852</name>
</gene>
<organism evidence="2 3">
    <name type="scientific">Alligator mississippiensis</name>
    <name type="common">American alligator</name>
    <dbReference type="NCBI Taxonomy" id="8496"/>
    <lineage>
        <taxon>Eukaryota</taxon>
        <taxon>Metazoa</taxon>
        <taxon>Chordata</taxon>
        <taxon>Craniata</taxon>
        <taxon>Vertebrata</taxon>
        <taxon>Euteleostomi</taxon>
        <taxon>Archelosauria</taxon>
        <taxon>Archosauria</taxon>
        <taxon>Crocodylia</taxon>
        <taxon>Alligatoridae</taxon>
        <taxon>Alligatorinae</taxon>
        <taxon>Alligator</taxon>
    </lineage>
</organism>
<sequence>MNSPIDFHHLRGLKLIPSDKMGFIAFTRIVCKFDFHCMRKEEREEELFALDPKGRRNMRSSFLEYCRKKEILRPYRGGSAFESSPTLKEKATYKPCGRHEK</sequence>
<dbReference type="EMBL" id="AKHW03001049">
    <property type="protein sequence ID" value="KYO43878.1"/>
    <property type="molecule type" value="Genomic_DNA"/>
</dbReference>
<accession>A0A151P4A1</accession>
<feature type="region of interest" description="Disordered" evidence="1">
    <location>
        <begin position="80"/>
        <end position="101"/>
    </location>
</feature>
<evidence type="ECO:0000313" key="2">
    <source>
        <dbReference type="EMBL" id="KYO43878.1"/>
    </source>
</evidence>